<feature type="domain" description="Acyltransferase 3" evidence="2">
    <location>
        <begin position="8"/>
        <end position="356"/>
    </location>
</feature>
<organism evidence="3 4">
    <name type="scientific">Desulfoluna butyratoxydans</name>
    <dbReference type="NCBI Taxonomy" id="231438"/>
    <lineage>
        <taxon>Bacteria</taxon>
        <taxon>Pseudomonadati</taxon>
        <taxon>Thermodesulfobacteriota</taxon>
        <taxon>Desulfobacteria</taxon>
        <taxon>Desulfobacterales</taxon>
        <taxon>Desulfolunaceae</taxon>
        <taxon>Desulfoluna</taxon>
    </lineage>
</organism>
<name>A0A4V6IKX9_9BACT</name>
<feature type="transmembrane region" description="Helical" evidence="1">
    <location>
        <begin position="279"/>
        <end position="296"/>
    </location>
</feature>
<protein>
    <submittedName>
        <fullName evidence="3">Acyltransferase 3</fullName>
    </submittedName>
</protein>
<feature type="transmembrane region" description="Helical" evidence="1">
    <location>
        <begin position="207"/>
        <end position="226"/>
    </location>
</feature>
<sequence length="371" mass="42236">MDNPNRLYFMDNLRSLTIILVVALHTSLCYMAFAPEWWYVLDPQRSLFFTAVVIVLDVFIMPVMFYISGYFLFASLRKHGTGRFLKGKSMRIALPWVVGVFVLAPPLAYMIYFSRQIPVSYIDFFTHDFWGKAYQQAHYWFIGVLMGFVLVTTALASVFPSLVKKPDHQKAPGPLFHVGFVALTTLIFLVASLSFPLDSWIHPGYVFVFQPVRIGGLFLFFLLGIYCEQNGWFTQGGYEPKALPWGVLALISGALYLYMKLVFPEPKLTTLLLKGANAALFNLFCYTCIIWLLALCKTCFNRTGTVLRHFSDNSYGSYYVHQFFVFGVSYGLTKVQLPIFLKFALTLTLAVTLSWGTSALMRSSAAMRRVF</sequence>
<keyword evidence="3" id="KW-0012">Acyltransferase</keyword>
<dbReference type="AlphaFoldDB" id="A0A4V6IKX9"/>
<keyword evidence="1" id="KW-0812">Transmembrane</keyword>
<evidence type="ECO:0000259" key="2">
    <source>
        <dbReference type="Pfam" id="PF01757"/>
    </source>
</evidence>
<feature type="transmembrane region" description="Helical" evidence="1">
    <location>
        <begin position="175"/>
        <end position="195"/>
    </location>
</feature>
<reference evidence="3 4" key="1">
    <citation type="submission" date="2019-03" db="EMBL/GenBank/DDBJ databases">
        <authorList>
            <person name="Nijsse B."/>
        </authorList>
    </citation>
    <scope>NUCLEOTIDE SEQUENCE [LARGE SCALE GENOMIC DNA]</scope>
    <source>
        <strain evidence="3">Desulfoluna butyratoxydans MSL71</strain>
    </source>
</reference>
<feature type="transmembrane region" description="Helical" evidence="1">
    <location>
        <begin position="12"/>
        <end position="34"/>
    </location>
</feature>
<feature type="transmembrane region" description="Helical" evidence="1">
    <location>
        <begin position="46"/>
        <end position="73"/>
    </location>
</feature>
<evidence type="ECO:0000313" key="3">
    <source>
        <dbReference type="EMBL" id="VFQ42978.1"/>
    </source>
</evidence>
<dbReference type="GO" id="GO:0016747">
    <property type="term" value="F:acyltransferase activity, transferring groups other than amino-acyl groups"/>
    <property type="evidence" value="ECO:0007669"/>
    <property type="project" value="InterPro"/>
</dbReference>
<dbReference type="InterPro" id="IPR050623">
    <property type="entry name" value="Glucan_succinyl_AcylTrfase"/>
</dbReference>
<accession>A0A4V6IKX9</accession>
<feature type="transmembrane region" description="Helical" evidence="1">
    <location>
        <begin position="93"/>
        <end position="112"/>
    </location>
</feature>
<dbReference type="EMBL" id="CAADHO010000001">
    <property type="protein sequence ID" value="VFQ42978.1"/>
    <property type="molecule type" value="Genomic_DNA"/>
</dbReference>
<dbReference type="InterPro" id="IPR002656">
    <property type="entry name" value="Acyl_transf_3_dom"/>
</dbReference>
<keyword evidence="4" id="KW-1185">Reference proteome</keyword>
<keyword evidence="1" id="KW-1133">Transmembrane helix</keyword>
<dbReference type="Proteomes" id="UP000507962">
    <property type="component" value="Unassembled WGS sequence"/>
</dbReference>
<keyword evidence="3" id="KW-0808">Transferase</keyword>
<feature type="transmembrane region" description="Helical" evidence="1">
    <location>
        <begin position="339"/>
        <end position="361"/>
    </location>
</feature>
<dbReference type="RefSeq" id="WP_180137175.1">
    <property type="nucleotide sequence ID" value="NZ_CAADHO010000001.1"/>
</dbReference>
<evidence type="ECO:0000313" key="4">
    <source>
        <dbReference type="Proteomes" id="UP000507962"/>
    </source>
</evidence>
<dbReference type="Pfam" id="PF01757">
    <property type="entry name" value="Acyl_transf_3"/>
    <property type="match status" value="1"/>
</dbReference>
<proteinExistence type="predicted"/>
<feature type="transmembrane region" description="Helical" evidence="1">
    <location>
        <begin position="316"/>
        <end position="333"/>
    </location>
</feature>
<keyword evidence="1" id="KW-0472">Membrane</keyword>
<feature type="transmembrane region" description="Helical" evidence="1">
    <location>
        <begin position="242"/>
        <end position="259"/>
    </location>
</feature>
<feature type="transmembrane region" description="Helical" evidence="1">
    <location>
        <begin position="139"/>
        <end position="163"/>
    </location>
</feature>
<gene>
    <name evidence="3" type="ORF">MSL71_6000</name>
</gene>
<dbReference type="PANTHER" id="PTHR36927">
    <property type="entry name" value="BLR4337 PROTEIN"/>
    <property type="match status" value="1"/>
</dbReference>
<evidence type="ECO:0000256" key="1">
    <source>
        <dbReference type="SAM" id="Phobius"/>
    </source>
</evidence>